<name>A0AAV7JK21_9METZ</name>
<comment type="caution">
    <text evidence="11">The sequence shown here is derived from an EMBL/GenBank/DDBJ whole genome shotgun (WGS) entry which is preliminary data.</text>
</comment>
<dbReference type="GO" id="GO:0000981">
    <property type="term" value="F:DNA-binding transcription factor activity, RNA polymerase II-specific"/>
    <property type="evidence" value="ECO:0007669"/>
    <property type="project" value="TreeGrafter"/>
</dbReference>
<dbReference type="EMBL" id="JAKMXF010000321">
    <property type="protein sequence ID" value="KAI6649276.1"/>
    <property type="molecule type" value="Genomic_DNA"/>
</dbReference>
<reference evidence="11 12" key="1">
    <citation type="journal article" date="2023" name="BMC Biol.">
        <title>The compact genome of the sponge Oopsacas minuta (Hexactinellida) is lacking key metazoan core genes.</title>
        <authorList>
            <person name="Santini S."/>
            <person name="Schenkelaars Q."/>
            <person name="Jourda C."/>
            <person name="Duchesne M."/>
            <person name="Belahbib H."/>
            <person name="Rocher C."/>
            <person name="Selva M."/>
            <person name="Riesgo A."/>
            <person name="Vervoort M."/>
            <person name="Leys S.P."/>
            <person name="Kodjabachian L."/>
            <person name="Le Bivic A."/>
            <person name="Borchiellini C."/>
            <person name="Claverie J.M."/>
            <person name="Renard E."/>
        </authorList>
    </citation>
    <scope>NUCLEOTIDE SEQUENCE [LARGE SCALE GENOMIC DNA]</scope>
    <source>
        <strain evidence="11">SPO-2</strain>
    </source>
</reference>
<dbReference type="GO" id="GO:0000977">
    <property type="term" value="F:RNA polymerase II transcription regulatory region sequence-specific DNA binding"/>
    <property type="evidence" value="ECO:0007669"/>
    <property type="project" value="TreeGrafter"/>
</dbReference>
<dbReference type="CDD" id="cd06008">
    <property type="entry name" value="NF-X1-zinc-finger"/>
    <property type="match status" value="2"/>
</dbReference>
<dbReference type="PANTHER" id="PTHR12360">
    <property type="entry name" value="NUCLEAR TRANSCRIPTION FACTOR, X-BOX BINDING 1 NFX1"/>
    <property type="match status" value="1"/>
</dbReference>
<feature type="domain" description="NF-X1-type" evidence="10">
    <location>
        <begin position="36"/>
        <end position="54"/>
    </location>
</feature>
<evidence type="ECO:0000313" key="12">
    <source>
        <dbReference type="Proteomes" id="UP001165289"/>
    </source>
</evidence>
<evidence type="ECO:0000256" key="4">
    <source>
        <dbReference type="ARBA" id="ARBA00022737"/>
    </source>
</evidence>
<keyword evidence="4" id="KW-0677">Repeat</keyword>
<gene>
    <name evidence="11" type="ORF">LOD99_11643</name>
</gene>
<keyword evidence="12" id="KW-1185">Reference proteome</keyword>
<evidence type="ECO:0000256" key="3">
    <source>
        <dbReference type="ARBA" id="ARBA00022723"/>
    </source>
</evidence>
<accession>A0AAV7JK21</accession>
<dbReference type="InterPro" id="IPR034078">
    <property type="entry name" value="NFX1_fam"/>
</dbReference>
<dbReference type="AlphaFoldDB" id="A0AAV7JK21"/>
<keyword evidence="8" id="KW-0804">Transcription</keyword>
<keyword evidence="7" id="KW-0805">Transcription regulation</keyword>
<evidence type="ECO:0000256" key="8">
    <source>
        <dbReference type="ARBA" id="ARBA00023163"/>
    </source>
</evidence>
<dbReference type="Proteomes" id="UP001165289">
    <property type="component" value="Unassembled WGS sequence"/>
</dbReference>
<evidence type="ECO:0000256" key="5">
    <source>
        <dbReference type="ARBA" id="ARBA00022771"/>
    </source>
</evidence>
<evidence type="ECO:0000259" key="10">
    <source>
        <dbReference type="SMART" id="SM00438"/>
    </source>
</evidence>
<keyword evidence="3" id="KW-0479">Metal-binding</keyword>
<dbReference type="GO" id="GO:0005634">
    <property type="term" value="C:nucleus"/>
    <property type="evidence" value="ECO:0007669"/>
    <property type="project" value="UniProtKB-SubCell"/>
</dbReference>
<dbReference type="Pfam" id="PF01422">
    <property type="entry name" value="zf-NF-X1"/>
    <property type="match status" value="2"/>
</dbReference>
<dbReference type="SMART" id="SM00438">
    <property type="entry name" value="ZnF_NFX"/>
    <property type="match status" value="2"/>
</dbReference>
<dbReference type="PANTHER" id="PTHR12360:SF12">
    <property type="entry name" value="TRANSCRIPTIONAL REPRESSOR NF-X1"/>
    <property type="match status" value="1"/>
</dbReference>
<evidence type="ECO:0000256" key="2">
    <source>
        <dbReference type="ARBA" id="ARBA00007269"/>
    </source>
</evidence>
<dbReference type="GO" id="GO:0000122">
    <property type="term" value="P:negative regulation of transcription by RNA polymerase II"/>
    <property type="evidence" value="ECO:0007669"/>
    <property type="project" value="TreeGrafter"/>
</dbReference>
<dbReference type="GO" id="GO:0008270">
    <property type="term" value="F:zinc ion binding"/>
    <property type="evidence" value="ECO:0007669"/>
    <property type="project" value="UniProtKB-KW"/>
</dbReference>
<proteinExistence type="inferred from homology"/>
<evidence type="ECO:0000256" key="6">
    <source>
        <dbReference type="ARBA" id="ARBA00022833"/>
    </source>
</evidence>
<sequence length="151" mass="16722">MGSYLQNPVWKKGELPHSCTEICGKSLNTDPKHSQCQHKCKQLCHPGPCPTCAATVQVSCPCKKSISEMRCNMAVNVRPCNSTCERKLTCGRHSCSQPCHHGECDSCSFEITQSCYCNKSKRTVLCSELQIDISVKEGEGIQYSCKQPCSR</sequence>
<keyword evidence="9" id="KW-0539">Nucleus</keyword>
<comment type="subcellular location">
    <subcellularLocation>
        <location evidence="1">Nucleus</location>
    </subcellularLocation>
</comment>
<evidence type="ECO:0000256" key="1">
    <source>
        <dbReference type="ARBA" id="ARBA00004123"/>
    </source>
</evidence>
<dbReference type="InterPro" id="IPR000967">
    <property type="entry name" value="Znf_NFX1"/>
</dbReference>
<keyword evidence="6" id="KW-0862">Zinc</keyword>
<feature type="domain" description="NF-X1-type" evidence="10">
    <location>
        <begin position="90"/>
        <end position="109"/>
    </location>
</feature>
<keyword evidence="5" id="KW-0863">Zinc-finger</keyword>
<evidence type="ECO:0000313" key="11">
    <source>
        <dbReference type="EMBL" id="KAI6649276.1"/>
    </source>
</evidence>
<comment type="similarity">
    <text evidence="2">Belongs to the NFX1 family.</text>
</comment>
<evidence type="ECO:0000256" key="9">
    <source>
        <dbReference type="ARBA" id="ARBA00023242"/>
    </source>
</evidence>
<organism evidence="11 12">
    <name type="scientific">Oopsacas minuta</name>
    <dbReference type="NCBI Taxonomy" id="111878"/>
    <lineage>
        <taxon>Eukaryota</taxon>
        <taxon>Metazoa</taxon>
        <taxon>Porifera</taxon>
        <taxon>Hexactinellida</taxon>
        <taxon>Hexasterophora</taxon>
        <taxon>Lyssacinosida</taxon>
        <taxon>Leucopsacidae</taxon>
        <taxon>Oopsacas</taxon>
    </lineage>
</organism>
<evidence type="ECO:0000256" key="7">
    <source>
        <dbReference type="ARBA" id="ARBA00023015"/>
    </source>
</evidence>
<protein>
    <submittedName>
        <fullName evidence="11">Transcriptional repressor NF-X1</fullName>
    </submittedName>
</protein>